<accession>A0A370T9G6</accession>
<comment type="caution">
    <text evidence="1">The sequence shown here is derived from an EMBL/GenBank/DDBJ whole genome shotgun (WGS) entry which is preliminary data.</text>
</comment>
<protein>
    <submittedName>
        <fullName evidence="1">Uncharacterized protein</fullName>
    </submittedName>
</protein>
<dbReference type="AlphaFoldDB" id="A0A370T9G6"/>
<name>A0A370T9G6_9HELO</name>
<dbReference type="Proteomes" id="UP000254866">
    <property type="component" value="Unassembled WGS sequence"/>
</dbReference>
<organism evidence="1 2">
    <name type="scientific">Venustampulla echinocandica</name>
    <dbReference type="NCBI Taxonomy" id="2656787"/>
    <lineage>
        <taxon>Eukaryota</taxon>
        <taxon>Fungi</taxon>
        <taxon>Dikarya</taxon>
        <taxon>Ascomycota</taxon>
        <taxon>Pezizomycotina</taxon>
        <taxon>Leotiomycetes</taxon>
        <taxon>Helotiales</taxon>
        <taxon>Pleuroascaceae</taxon>
        <taxon>Venustampulla</taxon>
    </lineage>
</organism>
<dbReference type="EMBL" id="NPIC01000016">
    <property type="protein sequence ID" value="RDL30216.1"/>
    <property type="molecule type" value="Genomic_DNA"/>
</dbReference>
<keyword evidence="2" id="KW-1185">Reference proteome</keyword>
<evidence type="ECO:0000313" key="2">
    <source>
        <dbReference type="Proteomes" id="UP000254866"/>
    </source>
</evidence>
<dbReference type="GeneID" id="43603343"/>
<proteinExistence type="predicted"/>
<reference evidence="1 2" key="1">
    <citation type="journal article" date="2018" name="IMA Fungus">
        <title>IMA Genome-F 9: Draft genome sequence of Annulohypoxylon stygium, Aspergillus mulundensis, Berkeleyomyces basicola (syn. Thielaviopsis basicola), Ceratocystis smalleyi, two Cercospora beticola strains, Coleophoma cylindrospora, Fusarium fracticaudum, Phialophora cf. hyalina, and Morchella septimelata.</title>
        <authorList>
            <person name="Wingfield B.D."/>
            <person name="Bills G.F."/>
            <person name="Dong Y."/>
            <person name="Huang W."/>
            <person name="Nel W.J."/>
            <person name="Swalarsk-Parry B.S."/>
            <person name="Vaghefi N."/>
            <person name="Wilken P.M."/>
            <person name="An Z."/>
            <person name="de Beer Z.W."/>
            <person name="De Vos L."/>
            <person name="Chen L."/>
            <person name="Duong T.A."/>
            <person name="Gao Y."/>
            <person name="Hammerbacher A."/>
            <person name="Kikkert J.R."/>
            <person name="Li Y."/>
            <person name="Li H."/>
            <person name="Li K."/>
            <person name="Li Q."/>
            <person name="Liu X."/>
            <person name="Ma X."/>
            <person name="Naidoo K."/>
            <person name="Pethybridge S.J."/>
            <person name="Sun J."/>
            <person name="Steenkamp E.T."/>
            <person name="van der Nest M.A."/>
            <person name="van Wyk S."/>
            <person name="Wingfield M.J."/>
            <person name="Xiong C."/>
            <person name="Yue Q."/>
            <person name="Zhang X."/>
        </authorList>
    </citation>
    <scope>NUCLEOTIDE SEQUENCE [LARGE SCALE GENOMIC DNA]</scope>
    <source>
        <strain evidence="1 2">BP 5553</strain>
    </source>
</reference>
<gene>
    <name evidence="1" type="ORF">BP5553_10494</name>
</gene>
<sequence length="182" mass="19274">MASYKDLGADAATADAARDELMAWIQEKNPDLLINTFDRPFQPLPHTAKTKAVAVKYEAVGGRHAAQILNVQPEQVQVFSASRAVVYTRFNCPSSQSPSGTTSGKVVTILALGALDHDKGLPGIGSPAQHHKLDSGEVLCASGDALQSFNPNLGRGQVGLAILTLWTIVAQPRDTAEGSRKS</sequence>
<dbReference type="RefSeq" id="XP_031864824.1">
    <property type="nucleotide sequence ID" value="XM_032019117.1"/>
</dbReference>
<evidence type="ECO:0000313" key="1">
    <source>
        <dbReference type="EMBL" id="RDL30216.1"/>
    </source>
</evidence>